<dbReference type="GO" id="GO:0016020">
    <property type="term" value="C:membrane"/>
    <property type="evidence" value="ECO:0007669"/>
    <property type="project" value="UniProtKB-SubCell"/>
</dbReference>
<dbReference type="RefSeq" id="WP_035086788.1">
    <property type="nucleotide sequence ID" value="NZ_JQGC01000028.1"/>
</dbReference>
<evidence type="ECO:0000256" key="4">
    <source>
        <dbReference type="ARBA" id="ARBA00023136"/>
    </source>
</evidence>
<evidence type="ECO:0000256" key="1">
    <source>
        <dbReference type="ARBA" id="ARBA00004141"/>
    </source>
</evidence>
<dbReference type="STRING" id="46914.JP75_22155"/>
<dbReference type="Gene3D" id="1.20.1550.10">
    <property type="entry name" value="DsbB-like"/>
    <property type="match status" value="1"/>
</dbReference>
<dbReference type="SUPFAM" id="SSF158442">
    <property type="entry name" value="DsbB-like"/>
    <property type="match status" value="1"/>
</dbReference>
<keyword evidence="3 5" id="KW-1133">Transmembrane helix</keyword>
<keyword evidence="2 5" id="KW-0812">Transmembrane</keyword>
<dbReference type="InterPro" id="IPR024199">
    <property type="entry name" value="Uncharacterised_DsbB"/>
</dbReference>
<dbReference type="AlphaFoldDB" id="A0A087LXC4"/>
<proteinExistence type="predicted"/>
<dbReference type="EMBL" id="JQGC01000028">
    <property type="protein sequence ID" value="KFL29277.1"/>
    <property type="molecule type" value="Genomic_DNA"/>
</dbReference>
<name>A0A087LXC4_9HYPH</name>
<reference evidence="6 7" key="1">
    <citation type="submission" date="2014-08" db="EMBL/GenBank/DDBJ databases">
        <authorList>
            <person name="Hassan Y.I."/>
            <person name="Lepp D."/>
            <person name="Zhou T."/>
        </authorList>
    </citation>
    <scope>NUCLEOTIDE SEQUENCE [LARGE SCALE GENOMIC DNA]</scope>
    <source>
        <strain evidence="6 7">IFO13584</strain>
    </source>
</reference>
<sequence>MAIASRAPLDKLAAGAAFLLGFATIAAALGSQYIGGLYPCELCLEQRMAYYWGLPLLALILVLWNRLPLPVWYLGMVIVTGIFAWGTYMGSYHAGVEWGFWPGPTACTGVGDSFSFDQLNSMTPVIGCDVVQFRFLGISLAGYNALISLAIVVLLIGAIVFQAKRKR</sequence>
<evidence type="ECO:0000313" key="6">
    <source>
        <dbReference type="EMBL" id="KFL29277.1"/>
    </source>
</evidence>
<feature type="transmembrane region" description="Helical" evidence="5">
    <location>
        <begin position="49"/>
        <end position="64"/>
    </location>
</feature>
<evidence type="ECO:0000313" key="7">
    <source>
        <dbReference type="Proteomes" id="UP000028981"/>
    </source>
</evidence>
<dbReference type="Pfam" id="PF02600">
    <property type="entry name" value="DsbB"/>
    <property type="match status" value="1"/>
</dbReference>
<keyword evidence="7" id="KW-1185">Reference proteome</keyword>
<gene>
    <name evidence="6" type="ORF">JP75_22155</name>
</gene>
<feature type="transmembrane region" description="Helical" evidence="5">
    <location>
        <begin position="71"/>
        <end position="88"/>
    </location>
</feature>
<dbReference type="InterPro" id="IPR003752">
    <property type="entry name" value="DiS_bond_form_DsbB/BdbC"/>
</dbReference>
<dbReference type="GO" id="GO:0006457">
    <property type="term" value="P:protein folding"/>
    <property type="evidence" value="ECO:0007669"/>
    <property type="project" value="InterPro"/>
</dbReference>
<keyword evidence="4 5" id="KW-0472">Membrane</keyword>
<dbReference type="OrthoDB" id="9808637at2"/>
<evidence type="ECO:0000256" key="2">
    <source>
        <dbReference type="ARBA" id="ARBA00022692"/>
    </source>
</evidence>
<evidence type="ECO:0008006" key="8">
    <source>
        <dbReference type="Google" id="ProtNLM"/>
    </source>
</evidence>
<evidence type="ECO:0000256" key="5">
    <source>
        <dbReference type="SAM" id="Phobius"/>
    </source>
</evidence>
<dbReference type="InterPro" id="IPR023380">
    <property type="entry name" value="DsbB-like_sf"/>
</dbReference>
<comment type="subcellular location">
    <subcellularLocation>
        <location evidence="1">Membrane</location>
        <topology evidence="1">Multi-pass membrane protein</topology>
    </subcellularLocation>
</comment>
<organism evidence="6 7">
    <name type="scientific">Devosia riboflavina</name>
    <dbReference type="NCBI Taxonomy" id="46914"/>
    <lineage>
        <taxon>Bacteria</taxon>
        <taxon>Pseudomonadati</taxon>
        <taxon>Pseudomonadota</taxon>
        <taxon>Alphaproteobacteria</taxon>
        <taxon>Hyphomicrobiales</taxon>
        <taxon>Devosiaceae</taxon>
        <taxon>Devosia</taxon>
    </lineage>
</organism>
<feature type="transmembrane region" description="Helical" evidence="5">
    <location>
        <begin position="140"/>
        <end position="161"/>
    </location>
</feature>
<protein>
    <recommendedName>
        <fullName evidence="8">Disulfide bond formation protein B</fullName>
    </recommendedName>
</protein>
<dbReference type="GO" id="GO:0015035">
    <property type="term" value="F:protein-disulfide reductase activity"/>
    <property type="evidence" value="ECO:0007669"/>
    <property type="project" value="InterPro"/>
</dbReference>
<dbReference type="Proteomes" id="UP000028981">
    <property type="component" value="Unassembled WGS sequence"/>
</dbReference>
<comment type="caution">
    <text evidence="6">The sequence shown here is derived from an EMBL/GenBank/DDBJ whole genome shotgun (WGS) entry which is preliminary data.</text>
</comment>
<dbReference type="PIRSF" id="PIRSF033913">
    <property type="entry name" value="S-S_format_DsbB"/>
    <property type="match status" value="1"/>
</dbReference>
<accession>A0A087LXC4</accession>
<evidence type="ECO:0000256" key="3">
    <source>
        <dbReference type="ARBA" id="ARBA00022989"/>
    </source>
</evidence>